<gene>
    <name evidence="6" type="primary">LOC107475756</name>
</gene>
<evidence type="ECO:0000313" key="6">
    <source>
        <dbReference type="RefSeq" id="XP_052113276.1"/>
    </source>
</evidence>
<dbReference type="InterPro" id="IPR035897">
    <property type="entry name" value="Toll_tir_struct_dom_sf"/>
</dbReference>
<dbReference type="RefSeq" id="XP_052113276.1">
    <property type="nucleotide sequence ID" value="XM_052257316.1"/>
</dbReference>
<dbReference type="SUPFAM" id="SSF52058">
    <property type="entry name" value="L domain-like"/>
    <property type="match status" value="1"/>
</dbReference>
<keyword evidence="5" id="KW-1185">Reference proteome</keyword>
<dbReference type="InterPro" id="IPR042197">
    <property type="entry name" value="Apaf_helical"/>
</dbReference>
<protein>
    <submittedName>
        <fullName evidence="6">Disease resistance protein RPV1 isoform X2</fullName>
    </submittedName>
</protein>
<evidence type="ECO:0000313" key="5">
    <source>
        <dbReference type="Proteomes" id="UP000515211"/>
    </source>
</evidence>
<reference evidence="6" key="2">
    <citation type="submission" date="2025-08" db="UniProtKB">
        <authorList>
            <consortium name="RefSeq"/>
        </authorList>
    </citation>
    <scope>IDENTIFICATION</scope>
    <source>
        <tissue evidence="6">Whole plant</tissue>
    </source>
</reference>
<dbReference type="GeneID" id="107475756"/>
<dbReference type="InterPro" id="IPR000157">
    <property type="entry name" value="TIR_dom"/>
</dbReference>
<dbReference type="InterPro" id="IPR036390">
    <property type="entry name" value="WH_DNA-bd_sf"/>
</dbReference>
<feature type="domain" description="TIR" evidence="4">
    <location>
        <begin position="1"/>
        <end position="93"/>
    </location>
</feature>
<dbReference type="InterPro" id="IPR002182">
    <property type="entry name" value="NB-ARC"/>
</dbReference>
<proteinExistence type="predicted"/>
<dbReference type="Pfam" id="PF00931">
    <property type="entry name" value="NB-ARC"/>
    <property type="match status" value="1"/>
</dbReference>
<dbReference type="Gene3D" id="3.40.50.300">
    <property type="entry name" value="P-loop containing nucleotide triphosphate hydrolases"/>
    <property type="match status" value="1"/>
</dbReference>
<keyword evidence="1" id="KW-0433">Leucine-rich repeat</keyword>
<dbReference type="InterPro" id="IPR032675">
    <property type="entry name" value="LRR_dom_sf"/>
</dbReference>
<dbReference type="Gene3D" id="1.10.8.430">
    <property type="entry name" value="Helical domain of apoptotic protease-activating factors"/>
    <property type="match status" value="1"/>
</dbReference>
<dbReference type="GO" id="GO:0006952">
    <property type="term" value="P:defense response"/>
    <property type="evidence" value="ECO:0007669"/>
    <property type="project" value="UniProtKB-KW"/>
</dbReference>
<dbReference type="SUPFAM" id="SSF52200">
    <property type="entry name" value="Toll/Interleukin receptor TIR domain"/>
    <property type="match status" value="1"/>
</dbReference>
<dbReference type="PROSITE" id="PS50104">
    <property type="entry name" value="TIR"/>
    <property type="match status" value="1"/>
</dbReference>
<evidence type="ECO:0000256" key="1">
    <source>
        <dbReference type="ARBA" id="ARBA00022614"/>
    </source>
</evidence>
<reference evidence="5" key="1">
    <citation type="journal article" date="2016" name="Nat. Genet.">
        <title>The genome sequences of Arachis duranensis and Arachis ipaensis, the diploid ancestors of cultivated peanut.</title>
        <authorList>
            <person name="Bertioli D.J."/>
            <person name="Cannon S.B."/>
            <person name="Froenicke L."/>
            <person name="Huang G."/>
            <person name="Farmer A.D."/>
            <person name="Cannon E.K."/>
            <person name="Liu X."/>
            <person name="Gao D."/>
            <person name="Clevenger J."/>
            <person name="Dash S."/>
            <person name="Ren L."/>
            <person name="Moretzsohn M.C."/>
            <person name="Shirasawa K."/>
            <person name="Huang W."/>
            <person name="Vidigal B."/>
            <person name="Abernathy B."/>
            <person name="Chu Y."/>
            <person name="Niederhuth C.E."/>
            <person name="Umale P."/>
            <person name="Araujo A.C."/>
            <person name="Kozik A."/>
            <person name="Kim K.D."/>
            <person name="Burow M.D."/>
            <person name="Varshney R.K."/>
            <person name="Wang X."/>
            <person name="Zhang X."/>
            <person name="Barkley N."/>
            <person name="Guimaraes P.M."/>
            <person name="Isobe S."/>
            <person name="Guo B."/>
            <person name="Liao B."/>
            <person name="Stalker H.T."/>
            <person name="Schmitz R.J."/>
            <person name="Scheffler B.E."/>
            <person name="Leal-Bertioli S.C."/>
            <person name="Xun X."/>
            <person name="Jackson S.A."/>
            <person name="Michelmore R."/>
            <person name="Ozias-Akins P."/>
        </authorList>
    </citation>
    <scope>NUCLEOTIDE SEQUENCE [LARGE SCALE GENOMIC DNA]</scope>
    <source>
        <strain evidence="5">cv. V14167</strain>
    </source>
</reference>
<dbReference type="SUPFAM" id="SSF46785">
    <property type="entry name" value="Winged helix' DNA-binding domain"/>
    <property type="match status" value="1"/>
</dbReference>
<dbReference type="PANTHER" id="PTHR11017:SF385">
    <property type="entry name" value="DISEASE RESISTANCE PROTEIN (TIR-NBS-LRR CLASS)-RELATED"/>
    <property type="match status" value="1"/>
</dbReference>
<dbReference type="PRINTS" id="PR00364">
    <property type="entry name" value="DISEASERSIST"/>
</dbReference>
<dbReference type="Gene3D" id="3.40.50.10140">
    <property type="entry name" value="Toll/interleukin-1 receptor homology (TIR) domain"/>
    <property type="match status" value="1"/>
</dbReference>
<dbReference type="Pfam" id="PF01582">
    <property type="entry name" value="TIR"/>
    <property type="match status" value="1"/>
</dbReference>
<dbReference type="Proteomes" id="UP000515211">
    <property type="component" value="Chromosome 2"/>
</dbReference>
<dbReference type="InterPro" id="IPR044974">
    <property type="entry name" value="Disease_R_plants"/>
</dbReference>
<keyword evidence="2" id="KW-0677">Repeat</keyword>
<evidence type="ECO:0000256" key="3">
    <source>
        <dbReference type="ARBA" id="ARBA00022821"/>
    </source>
</evidence>
<dbReference type="AlphaFoldDB" id="A0A9C6TB25"/>
<organism evidence="5 6">
    <name type="scientific">Arachis duranensis</name>
    <name type="common">Wild peanut</name>
    <dbReference type="NCBI Taxonomy" id="130453"/>
    <lineage>
        <taxon>Eukaryota</taxon>
        <taxon>Viridiplantae</taxon>
        <taxon>Streptophyta</taxon>
        <taxon>Embryophyta</taxon>
        <taxon>Tracheophyta</taxon>
        <taxon>Spermatophyta</taxon>
        <taxon>Magnoliopsida</taxon>
        <taxon>eudicotyledons</taxon>
        <taxon>Gunneridae</taxon>
        <taxon>Pentapetalae</taxon>
        <taxon>rosids</taxon>
        <taxon>fabids</taxon>
        <taxon>Fabales</taxon>
        <taxon>Fabaceae</taxon>
        <taxon>Papilionoideae</taxon>
        <taxon>50 kb inversion clade</taxon>
        <taxon>dalbergioids sensu lato</taxon>
        <taxon>Dalbergieae</taxon>
        <taxon>Pterocarpus clade</taxon>
        <taxon>Arachis</taxon>
    </lineage>
</organism>
<dbReference type="SUPFAM" id="SSF52540">
    <property type="entry name" value="P-loop containing nucleoside triphosphate hydrolases"/>
    <property type="match status" value="1"/>
</dbReference>
<sequence>MEELVKIIECMEQYERIVIPVFYNVDPSHVRYQKRTFAEAFDVHKERYEEKIMQNWKSVLKKTANLSGIHYPSKYRNESELIQDIVKNISEKLSHLFSNAPQDLVGIDEHFKFLQPLMAMESDEVRTVGIWGMGGIGKTTIARAIFDRYASRYESCCFLENVREESQKSGKHSLYEKLISELLEGEHLVKGSAHARSMYVKRKLSRKKVLIVLDDVDALDKLDYLTTEAICLGAGSRVIVTTRDEQILIAKGVDKRYKVWGLSFDSSLELFCLKAFHKSCPENGYRELSKMAVNYTKGNPLALKVLGSFLHSRSIKEWESALKKLRVHPNVDIYNVLKLSYDGLDDSEKNIFLDIAFFFRGEYKGNVISFLDSCGFYGDIGISTLERKALITIFGNRIGMHDLIQQMGWEVVRRESNKDSGKLTRINKAEDFCNLLKNSEEKSLVEGIMIDLSQIGDLHLNANTFTNMPRLRFLKLYAPSDQRQSKVYIPTTLDPFPAKVSYLEWNSCPLNSLPLRFCAEKLVNLRMCNSQISQLWDGAQDLVNLIELNLGGCIKLEELPDFSKATKLKWLNLWNCQNLCQLHPSILSIQTLEVLSLDGCKKLKSVKSNIYLKSLKALGFQMCSSLEEFSVSSEKLTISYFSFSRFKSLPYEFYCSTYLFRLCLLDCRELIELPHHIKTLSKLVTLDVRGCRSLRSIPELPPSIEVLLADECTSLERIFSFKAVFSLNRRQISFENCVKLEEESLNDITEDAHLTIFRNVLSFLTGQYQMINYNEYRRMDGRICYPGYKVPEWFGCQTTEASITIELDQPYYQLCEYGHFGDDVKHTFQIKRQNFVPERRRNSEDRVFIWTYQFPDEDMFREIEMCDDDDSTSNQKMSFRFSVDIPEYGKRLEERKKLVFIKGCGILPIYASTVVDVIQKLELECKLQLNPHPHNSITRQSIDAVKSKMIRKIKGKSHRLLKK</sequence>
<dbReference type="PANTHER" id="PTHR11017">
    <property type="entry name" value="LEUCINE-RICH REPEAT-CONTAINING PROTEIN"/>
    <property type="match status" value="1"/>
</dbReference>
<dbReference type="InterPro" id="IPR027417">
    <property type="entry name" value="P-loop_NTPase"/>
</dbReference>
<keyword evidence="3" id="KW-0611">Plant defense</keyword>
<evidence type="ECO:0000259" key="4">
    <source>
        <dbReference type="PROSITE" id="PS50104"/>
    </source>
</evidence>
<evidence type="ECO:0000256" key="2">
    <source>
        <dbReference type="ARBA" id="ARBA00022737"/>
    </source>
</evidence>
<dbReference type="Gene3D" id="3.80.10.10">
    <property type="entry name" value="Ribonuclease Inhibitor"/>
    <property type="match status" value="2"/>
</dbReference>
<dbReference type="GO" id="GO:0007165">
    <property type="term" value="P:signal transduction"/>
    <property type="evidence" value="ECO:0007669"/>
    <property type="project" value="InterPro"/>
</dbReference>
<name>A0A9C6TB25_ARADU</name>
<accession>A0A9C6TB25</accession>
<dbReference type="GO" id="GO:0043531">
    <property type="term" value="F:ADP binding"/>
    <property type="evidence" value="ECO:0007669"/>
    <property type="project" value="InterPro"/>
</dbReference>
<dbReference type="InterPro" id="IPR058192">
    <property type="entry name" value="WHD_ROQ1-like"/>
</dbReference>
<dbReference type="Pfam" id="PF23282">
    <property type="entry name" value="WHD_ROQ1"/>
    <property type="match status" value="1"/>
</dbReference>